<dbReference type="Proteomes" id="UP000177230">
    <property type="component" value="Unassembled WGS sequence"/>
</dbReference>
<feature type="domain" description="ABC transporter" evidence="5">
    <location>
        <begin position="2"/>
        <end position="238"/>
    </location>
</feature>
<dbReference type="FunFam" id="3.40.50.300:FF:000134">
    <property type="entry name" value="Iron-enterobactin ABC transporter ATP-binding protein"/>
    <property type="match status" value="1"/>
</dbReference>
<evidence type="ECO:0000259" key="5">
    <source>
        <dbReference type="PROSITE" id="PS50893"/>
    </source>
</evidence>
<dbReference type="CDD" id="cd03214">
    <property type="entry name" value="ABC_Iron-Siderophores_B12_Hemin"/>
    <property type="match status" value="1"/>
</dbReference>
<reference evidence="6 7" key="1">
    <citation type="journal article" date="2016" name="Nat. Commun.">
        <title>Thousands of microbial genomes shed light on interconnected biogeochemical processes in an aquifer system.</title>
        <authorList>
            <person name="Anantharaman K."/>
            <person name="Brown C.T."/>
            <person name="Hug L.A."/>
            <person name="Sharon I."/>
            <person name="Castelle C.J."/>
            <person name="Probst A.J."/>
            <person name="Thomas B.C."/>
            <person name="Singh A."/>
            <person name="Wilkins M.J."/>
            <person name="Karaoz U."/>
            <person name="Brodie E.L."/>
            <person name="Williams K.H."/>
            <person name="Hubbard S.S."/>
            <person name="Banfield J.F."/>
        </authorList>
    </citation>
    <scope>NUCLEOTIDE SEQUENCE [LARGE SCALE GENOMIC DNA]</scope>
</reference>
<dbReference type="NCBIfam" id="NF010068">
    <property type="entry name" value="PRK13548.1"/>
    <property type="match status" value="1"/>
</dbReference>
<proteinExistence type="predicted"/>
<dbReference type="PROSITE" id="PS50893">
    <property type="entry name" value="ABC_TRANSPORTER_2"/>
    <property type="match status" value="1"/>
</dbReference>
<dbReference type="InterPro" id="IPR003439">
    <property type="entry name" value="ABC_transporter-like_ATP-bd"/>
</dbReference>
<dbReference type="AlphaFoldDB" id="A0A1F5RFK4"/>
<accession>A0A1F5RFK4</accession>
<evidence type="ECO:0000313" key="7">
    <source>
        <dbReference type="Proteomes" id="UP000177230"/>
    </source>
</evidence>
<evidence type="ECO:0000256" key="4">
    <source>
        <dbReference type="ARBA" id="ARBA00022967"/>
    </source>
</evidence>
<dbReference type="SMART" id="SM00382">
    <property type="entry name" value="AAA"/>
    <property type="match status" value="1"/>
</dbReference>
<dbReference type="GO" id="GO:0016887">
    <property type="term" value="F:ATP hydrolysis activity"/>
    <property type="evidence" value="ECO:0007669"/>
    <property type="project" value="InterPro"/>
</dbReference>
<comment type="caution">
    <text evidence="6">The sequence shown here is derived from an EMBL/GenBank/DDBJ whole genome shotgun (WGS) entry which is preliminary data.</text>
</comment>
<keyword evidence="2" id="KW-0547">Nucleotide-binding</keyword>
<dbReference type="PANTHER" id="PTHR42794">
    <property type="entry name" value="HEMIN IMPORT ATP-BINDING PROTEIN HMUV"/>
    <property type="match status" value="1"/>
</dbReference>
<keyword evidence="1" id="KW-0813">Transport</keyword>
<name>A0A1F5RFK4_9BACT</name>
<evidence type="ECO:0000256" key="1">
    <source>
        <dbReference type="ARBA" id="ARBA00022448"/>
    </source>
</evidence>
<dbReference type="InterPro" id="IPR027417">
    <property type="entry name" value="P-loop_NTPase"/>
</dbReference>
<organism evidence="6 7">
    <name type="scientific">Candidatus Edwardsbacteria bacterium GWF2_54_11</name>
    <dbReference type="NCBI Taxonomy" id="1817851"/>
    <lineage>
        <taxon>Bacteria</taxon>
        <taxon>Candidatus Edwardsiibacteriota</taxon>
    </lineage>
</organism>
<keyword evidence="3" id="KW-0067">ATP-binding</keyword>
<evidence type="ECO:0000256" key="3">
    <source>
        <dbReference type="ARBA" id="ARBA00022840"/>
    </source>
</evidence>
<protein>
    <recommendedName>
        <fullName evidence="5">ABC transporter domain-containing protein</fullName>
    </recommendedName>
</protein>
<gene>
    <name evidence="6" type="ORF">A2024_09975</name>
</gene>
<dbReference type="PANTHER" id="PTHR42794:SF1">
    <property type="entry name" value="HEMIN IMPORT ATP-BINDING PROTEIN HMUV"/>
    <property type="match status" value="1"/>
</dbReference>
<dbReference type="Pfam" id="PF00005">
    <property type="entry name" value="ABC_tran"/>
    <property type="match status" value="1"/>
</dbReference>
<dbReference type="Gene3D" id="3.40.50.300">
    <property type="entry name" value="P-loop containing nucleotide triphosphate hydrolases"/>
    <property type="match status" value="1"/>
</dbReference>
<dbReference type="PROSITE" id="PS00211">
    <property type="entry name" value="ABC_TRANSPORTER_1"/>
    <property type="match status" value="1"/>
</dbReference>
<dbReference type="InterPro" id="IPR017871">
    <property type="entry name" value="ABC_transporter-like_CS"/>
</dbReference>
<evidence type="ECO:0000313" key="6">
    <source>
        <dbReference type="EMBL" id="OGF13206.1"/>
    </source>
</evidence>
<dbReference type="SUPFAM" id="SSF52540">
    <property type="entry name" value="P-loop containing nucleoside triphosphate hydrolases"/>
    <property type="match status" value="1"/>
</dbReference>
<dbReference type="EMBL" id="MFFM01000024">
    <property type="protein sequence ID" value="OGF13206.1"/>
    <property type="molecule type" value="Genomic_DNA"/>
</dbReference>
<keyword evidence="4" id="KW-1278">Translocase</keyword>
<dbReference type="InterPro" id="IPR003593">
    <property type="entry name" value="AAA+_ATPase"/>
</dbReference>
<sequence>MIAVNHLTYRYGTITALRDISLQAASGEMIGLIGPNGSGKSTLLACLAGLRINFSGRIMIGGKDISGYNSQALARVISVVFQDNFFPFDFTAYEIVAMGRSPFLKALQDETARDQKIIEEAMRQSDCCQLKERSITELSGGERQRVILARALAQQPKVLLMDEPTNHLDLKHQRLILDTARRLSSQSGVLVIAVLHDLNLAASFCDRIILLHQGAINADSRPNEVLKEAVLKPVYETDIDIVLHPRTNRPQILI</sequence>
<evidence type="ECO:0000256" key="2">
    <source>
        <dbReference type="ARBA" id="ARBA00022741"/>
    </source>
</evidence>
<dbReference type="GO" id="GO:0005524">
    <property type="term" value="F:ATP binding"/>
    <property type="evidence" value="ECO:0007669"/>
    <property type="project" value="UniProtKB-KW"/>
</dbReference>